<dbReference type="EMBL" id="PGGM01000021">
    <property type="protein sequence ID" value="PSH56487.1"/>
    <property type="molecule type" value="Genomic_DNA"/>
</dbReference>
<comment type="caution">
    <text evidence="5">The sequence shown here is derived from an EMBL/GenBank/DDBJ whole genome shotgun (WGS) entry which is preliminary data.</text>
</comment>
<dbReference type="PANTHER" id="PTHR43649">
    <property type="entry name" value="ARABINOSE-BINDING PROTEIN-RELATED"/>
    <property type="match status" value="1"/>
</dbReference>
<dbReference type="Pfam" id="PF13416">
    <property type="entry name" value="SBP_bac_8"/>
    <property type="match status" value="1"/>
</dbReference>
<dbReference type="OrthoDB" id="2509690at2"/>
<reference evidence="6" key="1">
    <citation type="submission" date="2017-11" db="EMBL/GenBank/DDBJ databases">
        <authorList>
            <person name="Kuznetsova I."/>
            <person name="Sazanova A."/>
            <person name="Chirak E."/>
            <person name="Safronova V."/>
            <person name="Willems A."/>
        </authorList>
    </citation>
    <scope>NUCLEOTIDE SEQUENCE [LARGE SCALE GENOMIC DNA]</scope>
    <source>
        <strain evidence="6">CCBAU 03422</strain>
    </source>
</reference>
<keyword evidence="6" id="KW-1185">Reference proteome</keyword>
<dbReference type="Proteomes" id="UP000241764">
    <property type="component" value="Unassembled WGS sequence"/>
</dbReference>
<dbReference type="AlphaFoldDB" id="A0A2P7AQS8"/>
<protein>
    <submittedName>
        <fullName evidence="5">ABC transporter substrate-binding protein</fullName>
    </submittedName>
</protein>
<dbReference type="Gene3D" id="3.40.190.10">
    <property type="entry name" value="Periplasmic binding protein-like II"/>
    <property type="match status" value="1"/>
</dbReference>
<dbReference type="PROSITE" id="PS51257">
    <property type="entry name" value="PROKAR_LIPOPROTEIN"/>
    <property type="match status" value="1"/>
</dbReference>
<name>A0A2P7AQS8_9HYPH</name>
<dbReference type="SUPFAM" id="SSF53850">
    <property type="entry name" value="Periplasmic binding protein-like II"/>
    <property type="match status" value="1"/>
</dbReference>
<evidence type="ECO:0000313" key="6">
    <source>
        <dbReference type="Proteomes" id="UP000241764"/>
    </source>
</evidence>
<dbReference type="PANTHER" id="PTHR43649:SF12">
    <property type="entry name" value="DIACETYLCHITOBIOSE BINDING PROTEIN DASA"/>
    <property type="match status" value="1"/>
</dbReference>
<gene>
    <name evidence="5" type="ORF">CU103_29210</name>
</gene>
<sequence>MNTAARLLGISVAIGFAGCSSVNAAETTLRLLHSTPVDLYQAVNSSYQKSHGDMKFQEDPVPSDYDVMTQALLRSAVVGDVPDVVFQGYNRVGVTVQRGLAIPLDKFISGDTDMASQGYSKSSLDMCAVDGKPYGLPFATSAPIVYYNLDLVGKAGHSKDALPTDWNGILELARDIRKLNTDTQGVFLDYANTGNWTFQALLTSFGGQMIDADGRTGFNSDAGRKALQTLSGFRDAGQIDMSTSQALQTFTAGGLGIMIASSSYLPQFEQQAEGHFKLATGAFPMETANARLPAGGNCAMILTKDPSKQKAAWDYIKFVSGPVGQTIVALKSGYIPLNSKAIEDPELLGNFYASHPNYTTAAMQMPILTRFQSFPGDNSIKITTVINDHLAELMRGKATADATMSAMVKDVSALLSK</sequence>
<evidence type="ECO:0000313" key="5">
    <source>
        <dbReference type="EMBL" id="PSH56487.1"/>
    </source>
</evidence>
<evidence type="ECO:0000256" key="1">
    <source>
        <dbReference type="ARBA" id="ARBA00004418"/>
    </source>
</evidence>
<feature type="signal peptide" evidence="4">
    <location>
        <begin position="1"/>
        <end position="24"/>
    </location>
</feature>
<dbReference type="InterPro" id="IPR006059">
    <property type="entry name" value="SBP"/>
</dbReference>
<dbReference type="InterPro" id="IPR050490">
    <property type="entry name" value="Bact_solute-bd_prot1"/>
</dbReference>
<feature type="chain" id="PRO_5015111878" evidence="4">
    <location>
        <begin position="25"/>
        <end position="417"/>
    </location>
</feature>
<proteinExistence type="inferred from homology"/>
<evidence type="ECO:0000256" key="2">
    <source>
        <dbReference type="ARBA" id="ARBA00008520"/>
    </source>
</evidence>
<comment type="similarity">
    <text evidence="2">Belongs to the bacterial solute-binding protein 1 family.</text>
</comment>
<keyword evidence="4" id="KW-0732">Signal</keyword>
<evidence type="ECO:0000256" key="4">
    <source>
        <dbReference type="SAM" id="SignalP"/>
    </source>
</evidence>
<evidence type="ECO:0000256" key="3">
    <source>
        <dbReference type="ARBA" id="ARBA00022764"/>
    </source>
</evidence>
<dbReference type="CDD" id="cd14748">
    <property type="entry name" value="PBP2_UgpB"/>
    <property type="match status" value="1"/>
</dbReference>
<keyword evidence="3" id="KW-0574">Periplasm</keyword>
<dbReference type="RefSeq" id="WP_106667548.1">
    <property type="nucleotide sequence ID" value="NZ_PGGM01000021.1"/>
</dbReference>
<organism evidence="5 6">
    <name type="scientific">Phyllobacterium sophorae</name>
    <dbReference type="NCBI Taxonomy" id="1520277"/>
    <lineage>
        <taxon>Bacteria</taxon>
        <taxon>Pseudomonadati</taxon>
        <taxon>Pseudomonadota</taxon>
        <taxon>Alphaproteobacteria</taxon>
        <taxon>Hyphomicrobiales</taxon>
        <taxon>Phyllobacteriaceae</taxon>
        <taxon>Phyllobacterium</taxon>
    </lineage>
</organism>
<comment type="subcellular location">
    <subcellularLocation>
        <location evidence="1">Periplasm</location>
    </subcellularLocation>
</comment>
<accession>A0A2P7AQS8</accession>
<dbReference type="GO" id="GO:0042597">
    <property type="term" value="C:periplasmic space"/>
    <property type="evidence" value="ECO:0007669"/>
    <property type="project" value="UniProtKB-SubCell"/>
</dbReference>